<proteinExistence type="inferred from homology"/>
<dbReference type="InterPro" id="IPR020459">
    <property type="entry name" value="AMP-binding"/>
</dbReference>
<keyword evidence="2" id="KW-0436">Ligase</keyword>
<feature type="domain" description="AMP-binding enzyme C-terminal" evidence="4">
    <location>
        <begin position="418"/>
        <end position="492"/>
    </location>
</feature>
<dbReference type="FunFam" id="3.40.50.12780:FF:000003">
    <property type="entry name" value="Long-chain-fatty-acid--CoA ligase FadD"/>
    <property type="match status" value="1"/>
</dbReference>
<dbReference type="GO" id="GO:0016877">
    <property type="term" value="F:ligase activity, forming carbon-sulfur bonds"/>
    <property type="evidence" value="ECO:0007669"/>
    <property type="project" value="UniProtKB-ARBA"/>
</dbReference>
<dbReference type="InterPro" id="IPR000873">
    <property type="entry name" value="AMP-dep_synth/lig_dom"/>
</dbReference>
<evidence type="ECO:0000259" key="4">
    <source>
        <dbReference type="Pfam" id="PF13193"/>
    </source>
</evidence>
<dbReference type="Proteomes" id="UP000198956">
    <property type="component" value="Unassembled WGS sequence"/>
</dbReference>
<dbReference type="Pfam" id="PF13193">
    <property type="entry name" value="AMP-binding_C"/>
    <property type="match status" value="1"/>
</dbReference>
<dbReference type="EMBL" id="FNDE01000003">
    <property type="protein sequence ID" value="SDG81851.1"/>
    <property type="molecule type" value="Genomic_DNA"/>
</dbReference>
<dbReference type="PANTHER" id="PTHR43767:SF3">
    <property type="entry name" value="LONG-CHAIN-FATTY-ACID--COA LIGASE"/>
    <property type="match status" value="1"/>
</dbReference>
<dbReference type="InterPro" id="IPR020845">
    <property type="entry name" value="AMP-binding_CS"/>
</dbReference>
<dbReference type="FunFam" id="3.30.300.30:FF:000008">
    <property type="entry name" value="2,3-dihydroxybenzoate-AMP ligase"/>
    <property type="match status" value="1"/>
</dbReference>
<comment type="similarity">
    <text evidence="1">Belongs to the ATP-dependent AMP-binding enzyme family.</text>
</comment>
<name>A0A1G7XCM7_ANETH</name>
<evidence type="ECO:0000256" key="2">
    <source>
        <dbReference type="ARBA" id="ARBA00022598"/>
    </source>
</evidence>
<organism evidence="5 6">
    <name type="scientific">Aneurinibacillus thermoaerophilus</name>
    <dbReference type="NCBI Taxonomy" id="143495"/>
    <lineage>
        <taxon>Bacteria</taxon>
        <taxon>Bacillati</taxon>
        <taxon>Bacillota</taxon>
        <taxon>Bacilli</taxon>
        <taxon>Bacillales</taxon>
        <taxon>Paenibacillaceae</taxon>
        <taxon>Aneurinibacillus group</taxon>
        <taxon>Aneurinibacillus</taxon>
    </lineage>
</organism>
<dbReference type="SUPFAM" id="SSF56801">
    <property type="entry name" value="Acetyl-CoA synthetase-like"/>
    <property type="match status" value="1"/>
</dbReference>
<feature type="domain" description="AMP-dependent synthetase/ligase" evidence="3">
    <location>
        <begin position="8"/>
        <end position="368"/>
    </location>
</feature>
<dbReference type="PANTHER" id="PTHR43767">
    <property type="entry name" value="LONG-CHAIN-FATTY-ACID--COA LIGASE"/>
    <property type="match status" value="1"/>
</dbReference>
<evidence type="ECO:0000313" key="5">
    <source>
        <dbReference type="EMBL" id="SDG81851.1"/>
    </source>
</evidence>
<dbReference type="InterPro" id="IPR025110">
    <property type="entry name" value="AMP-bd_C"/>
</dbReference>
<sequence>MTLVDNIERSAREHANRTAYMFQGMQATYDELYRQARNVAGYLSKKGVGKGDHVALLLGNSPHFLISYYGILLTGAAVVPINPIYTWKEILYILHDSRAKVAIAIASLLPTFEKVKQTLPNLQEVVLVGGESEHEWTSAFEKMIAHSSEGWRRPDITEDDLAVILYTSGTTGQPKGAMLTQRNMASNADALAKYLGVTANDRFVTVLPMFHVFCMTVCMNGPVALGATMIILPKFSPVEVAATIREQQATVFAGVPTMYNFIMQTPSIVPDDLASLRFCISGGASLPVALLHSFEKKFSKVISEGYGLSEAAPATAFNPVHGVRKPGSIGVNIPGVENKIVDAEGVEVERGQVGELIVRGPNVMKGYLNMPEETARTIRDGWLYTGDIAYMDEDGYIFIVDRKKDMIIVGGYNVYPREVEEVLYEHPKVVEAAVIGVPDEKLGETPQAYVVVRDGSLTEEELKTHCRKFLAKYKIPDKIIFIDELPKNTTGKILRRALRDKVLNQ</sequence>
<dbReference type="RefSeq" id="WP_057899040.1">
    <property type="nucleotide sequence ID" value="NZ_FNDE01000003.1"/>
</dbReference>
<evidence type="ECO:0000259" key="3">
    <source>
        <dbReference type="Pfam" id="PF00501"/>
    </source>
</evidence>
<dbReference type="AlphaFoldDB" id="A0A1G7XCM7"/>
<gene>
    <name evidence="5" type="ORF">SAMN04489735_1003137</name>
</gene>
<protein>
    <submittedName>
        <fullName evidence="5">Long-chain acyl-CoA synthetase</fullName>
    </submittedName>
</protein>
<dbReference type="PROSITE" id="PS00455">
    <property type="entry name" value="AMP_BINDING"/>
    <property type="match status" value="1"/>
</dbReference>
<reference evidence="5 6" key="1">
    <citation type="submission" date="2016-10" db="EMBL/GenBank/DDBJ databases">
        <authorList>
            <person name="de Groot N.N."/>
        </authorList>
    </citation>
    <scope>NUCLEOTIDE SEQUENCE [LARGE SCALE GENOMIC DNA]</scope>
    <source>
        <strain evidence="5 6">L 420-91</strain>
    </source>
</reference>
<dbReference type="InterPro" id="IPR042099">
    <property type="entry name" value="ANL_N_sf"/>
</dbReference>
<dbReference type="InterPro" id="IPR045851">
    <property type="entry name" value="AMP-bd_C_sf"/>
</dbReference>
<dbReference type="Pfam" id="PF00501">
    <property type="entry name" value="AMP-binding"/>
    <property type="match status" value="1"/>
</dbReference>
<dbReference type="Gene3D" id="3.40.50.12780">
    <property type="entry name" value="N-terminal domain of ligase-like"/>
    <property type="match status" value="1"/>
</dbReference>
<dbReference type="Gene3D" id="3.30.300.30">
    <property type="match status" value="1"/>
</dbReference>
<dbReference type="PRINTS" id="PR00154">
    <property type="entry name" value="AMPBINDING"/>
</dbReference>
<dbReference type="NCBIfam" id="NF004837">
    <property type="entry name" value="PRK06187.1"/>
    <property type="match status" value="1"/>
</dbReference>
<dbReference type="OrthoDB" id="9757771at2"/>
<dbReference type="InterPro" id="IPR050237">
    <property type="entry name" value="ATP-dep_AMP-bd_enzyme"/>
</dbReference>
<evidence type="ECO:0000256" key="1">
    <source>
        <dbReference type="ARBA" id="ARBA00006432"/>
    </source>
</evidence>
<evidence type="ECO:0000313" key="6">
    <source>
        <dbReference type="Proteomes" id="UP000198956"/>
    </source>
</evidence>
<accession>A0A1G7XCM7</accession>
<dbReference type="CDD" id="cd05936">
    <property type="entry name" value="FC-FACS_FadD_like"/>
    <property type="match status" value="1"/>
</dbReference>